<feature type="transmembrane region" description="Helical" evidence="1">
    <location>
        <begin position="12"/>
        <end position="33"/>
    </location>
</feature>
<evidence type="ECO:0008006" key="4">
    <source>
        <dbReference type="Google" id="ProtNLM"/>
    </source>
</evidence>
<sequence length="64" mass="6892">MLTMVKQLTILFWGFIYGEVIGYIGAALTGVTFSPLADGLTAMVIGLIAINLLTLFIKDPTTDK</sequence>
<accession>A0A0R1VS51</accession>
<dbReference type="EMBL" id="AZGB01000001">
    <property type="protein sequence ID" value="KRM08277.1"/>
    <property type="molecule type" value="Genomic_DNA"/>
</dbReference>
<proteinExistence type="predicted"/>
<keyword evidence="1" id="KW-0472">Membrane</keyword>
<keyword evidence="1" id="KW-1133">Transmembrane helix</keyword>
<comment type="caution">
    <text evidence="2">The sequence shown here is derived from an EMBL/GenBank/DDBJ whole genome shotgun (WGS) entry which is preliminary data.</text>
</comment>
<organism evidence="2 3">
    <name type="scientific">Liquorilactobacillus ghanensis DSM 18630</name>
    <dbReference type="NCBI Taxonomy" id="1423750"/>
    <lineage>
        <taxon>Bacteria</taxon>
        <taxon>Bacillati</taxon>
        <taxon>Bacillota</taxon>
        <taxon>Bacilli</taxon>
        <taxon>Lactobacillales</taxon>
        <taxon>Lactobacillaceae</taxon>
        <taxon>Liquorilactobacillus</taxon>
    </lineage>
</organism>
<protein>
    <recommendedName>
        <fullName evidence="4">DUF2929 domain-containing protein</fullName>
    </recommendedName>
</protein>
<dbReference type="InterPro" id="IPR021324">
    <property type="entry name" value="DUF2929"/>
</dbReference>
<dbReference type="PATRIC" id="fig|1423750.3.peg.1658"/>
<evidence type="ECO:0000313" key="3">
    <source>
        <dbReference type="Proteomes" id="UP000051451"/>
    </source>
</evidence>
<dbReference type="AlphaFoldDB" id="A0A0R1VS51"/>
<evidence type="ECO:0000313" key="2">
    <source>
        <dbReference type="EMBL" id="KRM08277.1"/>
    </source>
</evidence>
<feature type="transmembrane region" description="Helical" evidence="1">
    <location>
        <begin position="39"/>
        <end position="57"/>
    </location>
</feature>
<keyword evidence="1" id="KW-0812">Transmembrane</keyword>
<evidence type="ECO:0000256" key="1">
    <source>
        <dbReference type="SAM" id="Phobius"/>
    </source>
</evidence>
<gene>
    <name evidence="2" type="ORF">FC89_GL001615</name>
</gene>
<dbReference type="Pfam" id="PF11151">
    <property type="entry name" value="DUF2929"/>
    <property type="match status" value="1"/>
</dbReference>
<dbReference type="Proteomes" id="UP000051451">
    <property type="component" value="Unassembled WGS sequence"/>
</dbReference>
<reference evidence="2 3" key="1">
    <citation type="journal article" date="2015" name="Genome Announc.">
        <title>Expanding the biotechnology potential of lactobacilli through comparative genomics of 213 strains and associated genera.</title>
        <authorList>
            <person name="Sun Z."/>
            <person name="Harris H.M."/>
            <person name="McCann A."/>
            <person name="Guo C."/>
            <person name="Argimon S."/>
            <person name="Zhang W."/>
            <person name="Yang X."/>
            <person name="Jeffery I.B."/>
            <person name="Cooney J.C."/>
            <person name="Kagawa T.F."/>
            <person name="Liu W."/>
            <person name="Song Y."/>
            <person name="Salvetti E."/>
            <person name="Wrobel A."/>
            <person name="Rasinkangas P."/>
            <person name="Parkhill J."/>
            <person name="Rea M.C."/>
            <person name="O'Sullivan O."/>
            <person name="Ritari J."/>
            <person name="Douillard F.P."/>
            <person name="Paul Ross R."/>
            <person name="Yang R."/>
            <person name="Briner A.E."/>
            <person name="Felis G.E."/>
            <person name="de Vos W.M."/>
            <person name="Barrangou R."/>
            <person name="Klaenhammer T.R."/>
            <person name="Caufield P.W."/>
            <person name="Cui Y."/>
            <person name="Zhang H."/>
            <person name="O'Toole P.W."/>
        </authorList>
    </citation>
    <scope>NUCLEOTIDE SEQUENCE [LARGE SCALE GENOMIC DNA]</scope>
    <source>
        <strain evidence="2 3">DSM 18630</strain>
    </source>
</reference>
<dbReference type="STRING" id="1423750.FC89_GL001615"/>
<name>A0A0R1VS51_9LACO</name>
<keyword evidence="3" id="KW-1185">Reference proteome</keyword>